<evidence type="ECO:0000313" key="9">
    <source>
        <dbReference type="EMBL" id="VDO98319.1"/>
    </source>
</evidence>
<dbReference type="SUPFAM" id="SSF55486">
    <property type="entry name" value="Metalloproteases ('zincins'), catalytic domain"/>
    <property type="match status" value="1"/>
</dbReference>
<evidence type="ECO:0000313" key="10">
    <source>
        <dbReference type="Proteomes" id="UP000050761"/>
    </source>
</evidence>
<comment type="subcellular location">
    <subcellularLocation>
        <location evidence="1">Secreted</location>
    </subcellularLocation>
</comment>
<proteinExistence type="predicted"/>
<evidence type="ECO:0000256" key="1">
    <source>
        <dbReference type="ARBA" id="ARBA00004613"/>
    </source>
</evidence>
<keyword evidence="6 7" id="KW-0862">Zinc</keyword>
<keyword evidence="6 7" id="KW-0479">Metal-binding</keyword>
<dbReference type="GO" id="GO:0004222">
    <property type="term" value="F:metalloendopeptidase activity"/>
    <property type="evidence" value="ECO:0007669"/>
    <property type="project" value="UniProtKB-UniRule"/>
</dbReference>
<dbReference type="Proteomes" id="UP000050761">
    <property type="component" value="Unassembled WGS sequence"/>
</dbReference>
<keyword evidence="6 7" id="KW-0378">Hydrolase</keyword>
<evidence type="ECO:0000256" key="2">
    <source>
        <dbReference type="ARBA" id="ARBA00022525"/>
    </source>
</evidence>
<feature type="binding site" evidence="6">
    <location>
        <position position="55"/>
    </location>
    <ligand>
        <name>Zn(2+)</name>
        <dbReference type="ChEBI" id="CHEBI:29105"/>
        <note>catalytic</note>
    </ligand>
</feature>
<dbReference type="OrthoDB" id="5819035at2759"/>
<dbReference type="InterPro" id="IPR006026">
    <property type="entry name" value="Peptidase_Metallo"/>
</dbReference>
<evidence type="ECO:0000256" key="3">
    <source>
        <dbReference type="ARBA" id="ARBA00022729"/>
    </source>
</evidence>
<keyword evidence="10" id="KW-1185">Reference proteome</keyword>
<dbReference type="SMART" id="SM00235">
    <property type="entry name" value="ZnMc"/>
    <property type="match status" value="1"/>
</dbReference>
<keyword evidence="4" id="KW-1015">Disulfide bond</keyword>
<dbReference type="GO" id="GO:0005576">
    <property type="term" value="C:extracellular region"/>
    <property type="evidence" value="ECO:0007669"/>
    <property type="project" value="UniProtKB-SubCell"/>
</dbReference>
<evidence type="ECO:0000256" key="6">
    <source>
        <dbReference type="PROSITE-ProRule" id="PRU01211"/>
    </source>
</evidence>
<dbReference type="GO" id="GO:0008270">
    <property type="term" value="F:zinc ion binding"/>
    <property type="evidence" value="ECO:0007669"/>
    <property type="project" value="UniProtKB-UniRule"/>
</dbReference>
<evidence type="ECO:0000259" key="8">
    <source>
        <dbReference type="PROSITE" id="PS51864"/>
    </source>
</evidence>
<comment type="caution">
    <text evidence="6">Lacks conserved residue(s) required for the propagation of feature annotation.</text>
</comment>
<accession>A0A183FZ97</accession>
<dbReference type="AlphaFoldDB" id="A0A183FZ97"/>
<evidence type="ECO:0000256" key="7">
    <source>
        <dbReference type="RuleBase" id="RU361183"/>
    </source>
</evidence>
<dbReference type="PRINTS" id="PR00480">
    <property type="entry name" value="ASTACIN"/>
</dbReference>
<keyword evidence="6 7" id="KW-0645">Protease</keyword>
<keyword evidence="2" id="KW-0964">Secreted</keyword>
<evidence type="ECO:0000313" key="11">
    <source>
        <dbReference type="WBParaSite" id="HPBE_0001405001-mRNA-1"/>
    </source>
</evidence>
<dbReference type="WBParaSite" id="HPBE_0001405001-mRNA-1">
    <property type="protein sequence ID" value="HPBE_0001405001-mRNA-1"/>
    <property type="gene ID" value="HPBE_0001405001"/>
</dbReference>
<dbReference type="InterPro" id="IPR024079">
    <property type="entry name" value="MetalloPept_cat_dom_sf"/>
</dbReference>
<dbReference type="GO" id="GO:0018996">
    <property type="term" value="P:molting cycle, collagen and cuticulin-based cuticle"/>
    <property type="evidence" value="ECO:0007669"/>
    <property type="project" value="InterPro"/>
</dbReference>
<gene>
    <name evidence="9" type="ORF">HPBE_LOCUS14051</name>
</gene>
<accession>A0A3P8A5B6</accession>
<dbReference type="PANTHER" id="PTHR10127:SF793">
    <property type="entry name" value="ZINC METALLOPROTEINASE NAS-31"/>
    <property type="match status" value="1"/>
</dbReference>
<evidence type="ECO:0000256" key="5">
    <source>
        <dbReference type="ARBA" id="ARBA00023180"/>
    </source>
</evidence>
<feature type="domain" description="Peptidase M12A" evidence="8">
    <location>
        <begin position="1"/>
        <end position="148"/>
    </location>
</feature>
<keyword evidence="5" id="KW-0325">Glycoprotein</keyword>
<feature type="active site" evidence="6">
    <location>
        <position position="46"/>
    </location>
</feature>
<reference evidence="9 10" key="1">
    <citation type="submission" date="2018-11" db="EMBL/GenBank/DDBJ databases">
        <authorList>
            <consortium name="Pathogen Informatics"/>
        </authorList>
    </citation>
    <scope>NUCLEOTIDE SEQUENCE [LARGE SCALE GENOMIC DNA]</scope>
</reference>
<dbReference type="InterPro" id="IPR017050">
    <property type="entry name" value="Metallopeptidase_nem"/>
</dbReference>
<dbReference type="InterPro" id="IPR034035">
    <property type="entry name" value="Astacin-like_dom"/>
</dbReference>
<organism evidence="10 11">
    <name type="scientific">Heligmosomoides polygyrus</name>
    <name type="common">Parasitic roundworm</name>
    <dbReference type="NCBI Taxonomy" id="6339"/>
    <lineage>
        <taxon>Eukaryota</taxon>
        <taxon>Metazoa</taxon>
        <taxon>Ecdysozoa</taxon>
        <taxon>Nematoda</taxon>
        <taxon>Chromadorea</taxon>
        <taxon>Rhabditida</taxon>
        <taxon>Rhabditina</taxon>
        <taxon>Rhabditomorpha</taxon>
        <taxon>Strongyloidea</taxon>
        <taxon>Heligmosomidae</taxon>
        <taxon>Heligmosomoides</taxon>
    </lineage>
</organism>
<keyword evidence="6 7" id="KW-0482">Metalloprotease</keyword>
<feature type="binding site" evidence="6">
    <location>
        <position position="45"/>
    </location>
    <ligand>
        <name>Zn(2+)</name>
        <dbReference type="ChEBI" id="CHEBI:29105"/>
        <note>catalytic</note>
    </ligand>
</feature>
<dbReference type="EC" id="3.4.24.-" evidence="7"/>
<protein>
    <recommendedName>
        <fullName evidence="7">Metalloendopeptidase</fullName>
        <ecNumber evidence="7">3.4.24.-</ecNumber>
    </recommendedName>
</protein>
<dbReference type="Gene3D" id="3.40.390.10">
    <property type="entry name" value="Collagenase (Catalytic Domain)"/>
    <property type="match status" value="1"/>
</dbReference>
<keyword evidence="3" id="KW-0732">Signal</keyword>
<dbReference type="InterPro" id="IPR001506">
    <property type="entry name" value="Peptidase_M12A"/>
</dbReference>
<dbReference type="PANTHER" id="PTHR10127">
    <property type="entry name" value="DISCOIDIN, CUB, EGF, LAMININ , AND ZINC METALLOPROTEASE DOMAIN CONTAINING"/>
    <property type="match status" value="1"/>
</dbReference>
<name>A0A183FZ97_HELPZ</name>
<dbReference type="EMBL" id="UZAH01028184">
    <property type="protein sequence ID" value="VDO98319.1"/>
    <property type="molecule type" value="Genomic_DNA"/>
</dbReference>
<comment type="cofactor">
    <cofactor evidence="6 7">
        <name>Zn(2+)</name>
        <dbReference type="ChEBI" id="CHEBI:29105"/>
    </cofactor>
    <text evidence="6 7">Binds 1 zinc ion per subunit.</text>
</comment>
<sequence length="228" mass="25856">MVSAEDRIVVAPGNGNGCWSYIGKVGGEQTMLLGSGCELVSIAAHEIGHALGFFHTMSRHDRDSHVSINMYNIRPDWRSQYNRETTDTNHNYGLPYDMGSIMHYGMTSSSVNMQPSIVPHNRKHQRTMGSPFISFIDLSMINEHYNCKALCNRRTSVKCERGGFPHPRDCRRCICPGGYAGTRCTERPKGCGRTVNATEEWKTLNDTLGVWWTEREEYSICHYWIKVG</sequence>
<feature type="binding site" evidence="6">
    <location>
        <position position="49"/>
    </location>
    <ligand>
        <name>Zn(2+)</name>
        <dbReference type="ChEBI" id="CHEBI:29105"/>
        <note>catalytic</note>
    </ligand>
</feature>
<dbReference type="CDD" id="cd04280">
    <property type="entry name" value="ZnMc_astacin_like"/>
    <property type="match status" value="1"/>
</dbReference>
<dbReference type="GO" id="GO:0006508">
    <property type="term" value="P:proteolysis"/>
    <property type="evidence" value="ECO:0007669"/>
    <property type="project" value="UniProtKB-KW"/>
</dbReference>
<reference evidence="11" key="2">
    <citation type="submission" date="2019-09" db="UniProtKB">
        <authorList>
            <consortium name="WormBaseParasite"/>
        </authorList>
    </citation>
    <scope>IDENTIFICATION</scope>
</reference>
<dbReference type="PIRSF" id="PIRSF036365">
    <property type="entry name" value="Astacin_nematoda"/>
    <property type="match status" value="1"/>
</dbReference>
<dbReference type="PROSITE" id="PS51864">
    <property type="entry name" value="ASTACIN"/>
    <property type="match status" value="1"/>
</dbReference>
<dbReference type="Pfam" id="PF01400">
    <property type="entry name" value="Astacin"/>
    <property type="match status" value="1"/>
</dbReference>
<evidence type="ECO:0000256" key="4">
    <source>
        <dbReference type="ARBA" id="ARBA00023157"/>
    </source>
</evidence>